<dbReference type="EMBL" id="UINC01213677">
    <property type="protein sequence ID" value="SVE38567.1"/>
    <property type="molecule type" value="Genomic_DNA"/>
</dbReference>
<name>A0A383D1Z1_9ZZZZ</name>
<dbReference type="SUPFAM" id="SSF55008">
    <property type="entry name" value="HMA, heavy metal-associated domain"/>
    <property type="match status" value="1"/>
</dbReference>
<dbReference type="PROSITE" id="PS50846">
    <property type="entry name" value="HMA_2"/>
    <property type="match status" value="1"/>
</dbReference>
<evidence type="ECO:0000259" key="2">
    <source>
        <dbReference type="PROSITE" id="PS50846"/>
    </source>
</evidence>
<evidence type="ECO:0000313" key="3">
    <source>
        <dbReference type="EMBL" id="SVE38567.1"/>
    </source>
</evidence>
<dbReference type="PROSITE" id="PS01047">
    <property type="entry name" value="HMA_1"/>
    <property type="match status" value="1"/>
</dbReference>
<dbReference type="CDD" id="cd00371">
    <property type="entry name" value="HMA"/>
    <property type="match status" value="1"/>
</dbReference>
<feature type="domain" description="HMA" evidence="2">
    <location>
        <begin position="8"/>
        <end position="74"/>
    </location>
</feature>
<dbReference type="InterPro" id="IPR017969">
    <property type="entry name" value="Heavy-metal-associated_CS"/>
</dbReference>
<reference evidence="3" key="1">
    <citation type="submission" date="2018-05" db="EMBL/GenBank/DDBJ databases">
        <authorList>
            <person name="Lanie J.A."/>
            <person name="Ng W.-L."/>
            <person name="Kazmierczak K.M."/>
            <person name="Andrzejewski T.M."/>
            <person name="Davidsen T.M."/>
            <person name="Wayne K.J."/>
            <person name="Tettelin H."/>
            <person name="Glass J.I."/>
            <person name="Rusch D."/>
            <person name="Podicherti R."/>
            <person name="Tsui H.-C.T."/>
            <person name="Winkler M.E."/>
        </authorList>
    </citation>
    <scope>NUCLEOTIDE SEQUENCE</scope>
</reference>
<dbReference type="InterPro" id="IPR006121">
    <property type="entry name" value="HMA_dom"/>
</dbReference>
<dbReference type="Gene3D" id="3.30.70.100">
    <property type="match status" value="1"/>
</dbReference>
<protein>
    <recommendedName>
        <fullName evidence="2">HMA domain-containing protein</fullName>
    </recommendedName>
</protein>
<gene>
    <name evidence="3" type="ORF">METZ01_LOCUS491421</name>
</gene>
<organism evidence="3">
    <name type="scientific">marine metagenome</name>
    <dbReference type="NCBI Taxonomy" id="408172"/>
    <lineage>
        <taxon>unclassified sequences</taxon>
        <taxon>metagenomes</taxon>
        <taxon>ecological metagenomes</taxon>
    </lineage>
</organism>
<dbReference type="InterPro" id="IPR036163">
    <property type="entry name" value="HMA_dom_sf"/>
</dbReference>
<sequence>MTQVANSKNVVFPVTGMTCAACTNHVGNALQDLNEVEGVFVNLATEKATIQISGDLPSLEAINKSLKNAGYGLGSDSITL</sequence>
<dbReference type="GO" id="GO:0046872">
    <property type="term" value="F:metal ion binding"/>
    <property type="evidence" value="ECO:0007669"/>
    <property type="project" value="UniProtKB-KW"/>
</dbReference>
<dbReference type="Pfam" id="PF00403">
    <property type="entry name" value="HMA"/>
    <property type="match status" value="1"/>
</dbReference>
<feature type="non-terminal residue" evidence="3">
    <location>
        <position position="80"/>
    </location>
</feature>
<dbReference type="AlphaFoldDB" id="A0A383D1Z1"/>
<proteinExistence type="predicted"/>
<evidence type="ECO:0000256" key="1">
    <source>
        <dbReference type="ARBA" id="ARBA00022723"/>
    </source>
</evidence>
<accession>A0A383D1Z1</accession>
<keyword evidence="1" id="KW-0479">Metal-binding</keyword>